<name>A0A1W6L8R4_9BURK</name>
<sequence length="276" mass="28845">MTDTATSRTIERTTSSPPISDRALTIAGRMVNVRVHGDLEAKGPRPLVLHFHGGWFSCGTLDDGNSVARLFADAGALVASVDYPLAPEHPFPVAIDTGYAALEWLATLRGKRAHPTPVVLAGEEAGGNLAAAVAMMARDRDPDLAAGQVLFSPLLDPCMASASVRQASIGVGGCSIACGWKEYLAQPGDISHPYAAPAAAVRLAGMAPALLVSFTGHPLHDDARRYAARLTGAGVEADELDVAADPRKSGAAWPEDVQTRVRQFLAEHASAAVTPR</sequence>
<gene>
    <name evidence="2" type="ORF">A4W93_12755</name>
</gene>
<dbReference type="InterPro" id="IPR013094">
    <property type="entry name" value="AB_hydrolase_3"/>
</dbReference>
<accession>A0A1W6L8R4</accession>
<evidence type="ECO:0000313" key="3">
    <source>
        <dbReference type="Proteomes" id="UP000193427"/>
    </source>
</evidence>
<dbReference type="Pfam" id="PF07859">
    <property type="entry name" value="Abhydrolase_3"/>
    <property type="match status" value="1"/>
</dbReference>
<dbReference type="OrthoDB" id="9794445at2"/>
<dbReference type="KEGG" id="rgu:A4W93_12755"/>
<proteinExistence type="predicted"/>
<dbReference type="STRING" id="946333.A4W93_12755"/>
<dbReference type="InterPro" id="IPR029058">
    <property type="entry name" value="AB_hydrolase_fold"/>
</dbReference>
<dbReference type="Proteomes" id="UP000193427">
    <property type="component" value="Chromosome"/>
</dbReference>
<dbReference type="GO" id="GO:0016787">
    <property type="term" value="F:hydrolase activity"/>
    <property type="evidence" value="ECO:0007669"/>
    <property type="project" value="UniProtKB-KW"/>
</dbReference>
<reference evidence="2 3" key="1">
    <citation type="submission" date="2016-04" db="EMBL/GenBank/DDBJ databases">
        <title>Complete genome sequence of natural rubber-degrading, novel Gram-negative bacterium, Rhizobacter gummiphilus strain NS21.</title>
        <authorList>
            <person name="Tabata M."/>
            <person name="Kasai D."/>
            <person name="Fukuda M."/>
        </authorList>
    </citation>
    <scope>NUCLEOTIDE SEQUENCE [LARGE SCALE GENOMIC DNA]</scope>
    <source>
        <strain evidence="2 3">NS21</strain>
    </source>
</reference>
<dbReference type="PANTHER" id="PTHR48081">
    <property type="entry name" value="AB HYDROLASE SUPERFAMILY PROTEIN C4A8.06C"/>
    <property type="match status" value="1"/>
</dbReference>
<organism evidence="2 3">
    <name type="scientific">Piscinibacter gummiphilus</name>
    <dbReference type="NCBI Taxonomy" id="946333"/>
    <lineage>
        <taxon>Bacteria</taxon>
        <taxon>Pseudomonadati</taxon>
        <taxon>Pseudomonadota</taxon>
        <taxon>Betaproteobacteria</taxon>
        <taxon>Burkholderiales</taxon>
        <taxon>Sphaerotilaceae</taxon>
        <taxon>Piscinibacter</taxon>
    </lineage>
</organism>
<dbReference type="Gene3D" id="3.40.50.1820">
    <property type="entry name" value="alpha/beta hydrolase"/>
    <property type="match status" value="1"/>
</dbReference>
<protein>
    <submittedName>
        <fullName evidence="2">Uncharacterized protein</fullName>
    </submittedName>
</protein>
<dbReference type="AlphaFoldDB" id="A0A1W6L8R4"/>
<keyword evidence="1" id="KW-0378">Hydrolase</keyword>
<dbReference type="RefSeq" id="WP_085750973.1">
    <property type="nucleotide sequence ID" value="NZ_BSPR01000007.1"/>
</dbReference>
<keyword evidence="3" id="KW-1185">Reference proteome</keyword>
<dbReference type="InterPro" id="IPR050300">
    <property type="entry name" value="GDXG_lipolytic_enzyme"/>
</dbReference>
<dbReference type="PANTHER" id="PTHR48081:SF8">
    <property type="entry name" value="ALPHA_BETA HYDROLASE FOLD-3 DOMAIN-CONTAINING PROTEIN-RELATED"/>
    <property type="match status" value="1"/>
</dbReference>
<evidence type="ECO:0000313" key="2">
    <source>
        <dbReference type="EMBL" id="ARN20695.1"/>
    </source>
</evidence>
<dbReference type="EMBL" id="CP015118">
    <property type="protein sequence ID" value="ARN20695.1"/>
    <property type="molecule type" value="Genomic_DNA"/>
</dbReference>
<dbReference type="SUPFAM" id="SSF53474">
    <property type="entry name" value="alpha/beta-Hydrolases"/>
    <property type="match status" value="1"/>
</dbReference>
<evidence type="ECO:0000256" key="1">
    <source>
        <dbReference type="ARBA" id="ARBA00022801"/>
    </source>
</evidence>